<evidence type="ECO:0000256" key="4">
    <source>
        <dbReference type="ARBA" id="ARBA00023163"/>
    </source>
</evidence>
<dbReference type="RefSeq" id="WP_368375392.1">
    <property type="nucleotide sequence ID" value="NZ_JBFRYB010000001.1"/>
</dbReference>
<name>A0ABV3TUJ6_9GAMM</name>
<dbReference type="InterPro" id="IPR016032">
    <property type="entry name" value="Sig_transdc_resp-reg_C-effctor"/>
</dbReference>
<keyword evidence="1" id="KW-0677">Repeat</keyword>
<evidence type="ECO:0000256" key="2">
    <source>
        <dbReference type="ARBA" id="ARBA00023015"/>
    </source>
</evidence>
<keyword evidence="7" id="KW-1185">Reference proteome</keyword>
<dbReference type="EMBL" id="JBFRYB010000001">
    <property type="protein sequence ID" value="MEX1665286.1"/>
    <property type="molecule type" value="Genomic_DNA"/>
</dbReference>
<proteinExistence type="predicted"/>
<dbReference type="SUPFAM" id="SSF52540">
    <property type="entry name" value="P-loop containing nucleoside triphosphate hydrolases"/>
    <property type="match status" value="1"/>
</dbReference>
<dbReference type="Gene3D" id="1.10.10.10">
    <property type="entry name" value="Winged helix-like DNA-binding domain superfamily/Winged helix DNA-binding domain"/>
    <property type="match status" value="1"/>
</dbReference>
<dbReference type="PANTHER" id="PTHR44688">
    <property type="entry name" value="DNA-BINDING TRANSCRIPTIONAL ACTIVATOR DEVR_DOSR"/>
    <property type="match status" value="1"/>
</dbReference>
<dbReference type="Pfam" id="PF25873">
    <property type="entry name" value="WHD_MalT"/>
    <property type="match status" value="1"/>
</dbReference>
<gene>
    <name evidence="6" type="ORF">AB4875_07280</name>
</gene>
<reference evidence="6 7" key="1">
    <citation type="journal article" date="2011" name="Int. J. Syst. Evol. Microbiol.">
        <title>Zhongshania antarctica gen. nov., sp. nov. and Zhongshania guokunii sp. nov., gammaproteobacteria respectively isolated from coastal attached (fast) ice and surface seawater of the Antarctic.</title>
        <authorList>
            <person name="Li H.J."/>
            <person name="Zhang X.Y."/>
            <person name="Chen C.X."/>
            <person name="Zhang Y.J."/>
            <person name="Gao Z.M."/>
            <person name="Yu Y."/>
            <person name="Chen X.L."/>
            <person name="Chen B."/>
            <person name="Zhang Y.Z."/>
        </authorList>
    </citation>
    <scope>NUCLEOTIDE SEQUENCE [LARGE SCALE GENOMIC DNA]</scope>
    <source>
        <strain evidence="6 7">R06B22</strain>
    </source>
</reference>
<evidence type="ECO:0000256" key="3">
    <source>
        <dbReference type="ARBA" id="ARBA00023125"/>
    </source>
</evidence>
<sequence length="903" mass="102287">MPARKNFKIITAKTLPPQKRGKQVSRHNESLLLKQVSEARLCCVVAPPGYGKTNILSRSFRHLNNLGYLVAWVSFDAQDNQFYRFLSYVLASLQQVSALKREWRDLLLDTYLEDQGDHLLSSLIEELSDSDNDLYLILDDFHHIQDRQIHDFLKRLLDYAPYNFHLIIGSRQRLDVSFYRSVQHSTYVEIGSSQLQLNLTDTQHFFKDCCDMELSPAEVERWHRDTEGWVFPLKLASISIKQRPGFALGDLLQKDRGISEYLSDEILAGMSKPFANFLMAIAVPDIFCIEACGYIAGVANPHEFLEQVQSQNLFIERLSSDGEWFQLHPFFRSYLEARLAKESPGLLISLHRKSREWFEQNNMPSYAIKHAIDAGESKLLASLLEKSCYDLLLNGQYMELVGWAQLLGDEDTRSRPKLCFAVAFNYILMHRFEDGRRLIESLTDSAKLRRQLGEFSDGLPILLGLDAGFRDDVDAAMTHCRDWLKTIESPSKTLPLLLITGCNILSYCMLYKGRFAEALDVQVSWKAVPENELPAYGIAYANCLEGLVKLHSGDIAEADRAFIRAGKVAVEKLGEFSIYSSFPTAFLCEIRYQQGDFRFLLEEVLPSLDTISKIGLVDSLIHSFPLVASALHFNGRYVEANEVLDRAESIARLCGWPRLALACMHQKLRYAIENRASIDRQLINSKVEKIEVDAGKRLNISAQYYLVLIKAESCAATGQFNDAIDLVFSFHNVLIEKSFLYLAFLCKVRLAFFYDINGDQDKAINVLKECFDFAASAKLTQAFVDASYISPSLLKVYGNSTVLGSHVEMLTEINSQISSHGKLKDSSHEAKPVDSVEIDLNVSEREVEILELLGQGLTNKLIARSLSIGQETVKWHIKNIFGKLEVNSRVNAVQKGRRLGLIA</sequence>
<organism evidence="6 7">
    <name type="scientific">Zhongshania arctica</name>
    <dbReference type="NCBI Taxonomy" id="3238302"/>
    <lineage>
        <taxon>Bacteria</taxon>
        <taxon>Pseudomonadati</taxon>
        <taxon>Pseudomonadota</taxon>
        <taxon>Gammaproteobacteria</taxon>
        <taxon>Cellvibrionales</taxon>
        <taxon>Spongiibacteraceae</taxon>
        <taxon>Zhongshania</taxon>
    </lineage>
</organism>
<dbReference type="InterPro" id="IPR036388">
    <property type="entry name" value="WH-like_DNA-bd_sf"/>
</dbReference>
<dbReference type="Pfam" id="PF24883">
    <property type="entry name" value="NPHP3_N"/>
    <property type="match status" value="1"/>
</dbReference>
<evidence type="ECO:0000259" key="5">
    <source>
        <dbReference type="PROSITE" id="PS50043"/>
    </source>
</evidence>
<evidence type="ECO:0000313" key="7">
    <source>
        <dbReference type="Proteomes" id="UP001557484"/>
    </source>
</evidence>
<dbReference type="InterPro" id="IPR000792">
    <property type="entry name" value="Tscrpt_reg_LuxR_C"/>
</dbReference>
<accession>A0ABV3TUJ6</accession>
<comment type="caution">
    <text evidence="6">The sequence shown here is derived from an EMBL/GenBank/DDBJ whole genome shotgun (WGS) entry which is preliminary data.</text>
</comment>
<feature type="domain" description="HTH luxR-type" evidence="5">
    <location>
        <begin position="835"/>
        <end position="900"/>
    </location>
</feature>
<dbReference type="Gene3D" id="3.40.50.300">
    <property type="entry name" value="P-loop containing nucleotide triphosphate hydrolases"/>
    <property type="match status" value="1"/>
</dbReference>
<dbReference type="PRINTS" id="PR00038">
    <property type="entry name" value="HTHLUXR"/>
</dbReference>
<dbReference type="Pfam" id="PF00196">
    <property type="entry name" value="GerE"/>
    <property type="match status" value="1"/>
</dbReference>
<dbReference type="SUPFAM" id="SSF46894">
    <property type="entry name" value="C-terminal effector domain of the bipartite response regulators"/>
    <property type="match status" value="1"/>
</dbReference>
<keyword evidence="2" id="KW-0805">Transcription regulation</keyword>
<dbReference type="SMART" id="SM00421">
    <property type="entry name" value="HTH_LUXR"/>
    <property type="match status" value="1"/>
</dbReference>
<evidence type="ECO:0000256" key="1">
    <source>
        <dbReference type="ARBA" id="ARBA00022737"/>
    </source>
</evidence>
<dbReference type="InterPro" id="IPR027417">
    <property type="entry name" value="P-loop_NTPase"/>
</dbReference>
<dbReference type="CDD" id="cd06170">
    <property type="entry name" value="LuxR_C_like"/>
    <property type="match status" value="1"/>
</dbReference>
<dbReference type="InterPro" id="IPR059106">
    <property type="entry name" value="WHD_MalT"/>
</dbReference>
<dbReference type="PROSITE" id="PS00622">
    <property type="entry name" value="HTH_LUXR_1"/>
    <property type="match status" value="1"/>
</dbReference>
<dbReference type="PROSITE" id="PS50043">
    <property type="entry name" value="HTH_LUXR_2"/>
    <property type="match status" value="1"/>
</dbReference>
<dbReference type="Proteomes" id="UP001557484">
    <property type="component" value="Unassembled WGS sequence"/>
</dbReference>
<keyword evidence="4" id="KW-0804">Transcription</keyword>
<dbReference type="InterPro" id="IPR056884">
    <property type="entry name" value="NPHP3-like_N"/>
</dbReference>
<dbReference type="PANTHER" id="PTHR44688:SF25">
    <property type="entry name" value="HTH LUXR-TYPE DOMAIN-CONTAINING PROTEIN"/>
    <property type="match status" value="1"/>
</dbReference>
<keyword evidence="3" id="KW-0238">DNA-binding</keyword>
<evidence type="ECO:0000313" key="6">
    <source>
        <dbReference type="EMBL" id="MEX1665286.1"/>
    </source>
</evidence>
<protein>
    <submittedName>
        <fullName evidence="6">LuxR C-terminal-related transcriptional regulator</fullName>
    </submittedName>
</protein>